<proteinExistence type="inferred from homology"/>
<comment type="caution">
    <text evidence="3">The sequence shown here is derived from an EMBL/GenBank/DDBJ whole genome shotgun (WGS) entry which is preliminary data.</text>
</comment>
<keyword evidence="2" id="KW-0560">Oxidoreductase</keyword>
<evidence type="ECO:0000256" key="2">
    <source>
        <dbReference type="ARBA" id="ARBA00023002"/>
    </source>
</evidence>
<dbReference type="InterPro" id="IPR036291">
    <property type="entry name" value="NAD(P)-bd_dom_sf"/>
</dbReference>
<dbReference type="InterPro" id="IPR002347">
    <property type="entry name" value="SDR_fam"/>
</dbReference>
<dbReference type="SUPFAM" id="SSF51735">
    <property type="entry name" value="NAD(P)-binding Rossmann-fold domains"/>
    <property type="match status" value="1"/>
</dbReference>
<dbReference type="Proteomes" id="UP000749293">
    <property type="component" value="Unassembled WGS sequence"/>
</dbReference>
<evidence type="ECO:0000256" key="1">
    <source>
        <dbReference type="ARBA" id="ARBA00006484"/>
    </source>
</evidence>
<dbReference type="OrthoDB" id="47007at2759"/>
<dbReference type="EMBL" id="JAANYQ010000009">
    <property type="protein sequence ID" value="KAF4122318.1"/>
    <property type="molecule type" value="Genomic_DNA"/>
</dbReference>
<keyword evidence="4" id="KW-1185">Reference proteome</keyword>
<accession>A0A9P4YSI7</accession>
<evidence type="ECO:0000313" key="4">
    <source>
        <dbReference type="Proteomes" id="UP000749293"/>
    </source>
</evidence>
<protein>
    <submittedName>
        <fullName evidence="3">Short-chain dehydrogenase</fullName>
    </submittedName>
</protein>
<dbReference type="PANTHER" id="PTHR24321">
    <property type="entry name" value="DEHYDROGENASES, SHORT CHAIN"/>
    <property type="match status" value="1"/>
</dbReference>
<dbReference type="GO" id="GO:0016491">
    <property type="term" value="F:oxidoreductase activity"/>
    <property type="evidence" value="ECO:0007669"/>
    <property type="project" value="UniProtKB-KW"/>
</dbReference>
<dbReference type="Gene3D" id="3.40.50.720">
    <property type="entry name" value="NAD(P)-binding Rossmann-like Domain"/>
    <property type="match status" value="1"/>
</dbReference>
<gene>
    <name evidence="3" type="ORF">GMORB2_7310</name>
</gene>
<name>A0A9P4YSI7_9HYPO</name>
<dbReference type="RefSeq" id="XP_035320970.1">
    <property type="nucleotide sequence ID" value="XM_035469275.1"/>
</dbReference>
<dbReference type="Pfam" id="PF00106">
    <property type="entry name" value="adh_short"/>
    <property type="match status" value="1"/>
</dbReference>
<organism evidence="3 4">
    <name type="scientific">Geosmithia morbida</name>
    <dbReference type="NCBI Taxonomy" id="1094350"/>
    <lineage>
        <taxon>Eukaryota</taxon>
        <taxon>Fungi</taxon>
        <taxon>Dikarya</taxon>
        <taxon>Ascomycota</taxon>
        <taxon>Pezizomycotina</taxon>
        <taxon>Sordariomycetes</taxon>
        <taxon>Hypocreomycetidae</taxon>
        <taxon>Hypocreales</taxon>
        <taxon>Bionectriaceae</taxon>
        <taxon>Geosmithia</taxon>
    </lineage>
</organism>
<dbReference type="GeneID" id="55973533"/>
<evidence type="ECO:0000313" key="3">
    <source>
        <dbReference type="EMBL" id="KAF4122318.1"/>
    </source>
</evidence>
<dbReference type="PANTHER" id="PTHR24321:SF12">
    <property type="entry name" value="SHORT-CHAIN DEHYDROGENASE_REDUCTASE FAMILY, PUTATIVE (AFU_ORTHOLOGUE AFUA_5G14340)-RELATED"/>
    <property type="match status" value="1"/>
</dbReference>
<sequence>MARSVFPGVALITGAGGTEFSEPEWKGIGAAVTGSFARSGCPRTALTDLNAETLDSTSETVRAVNPGIQVFAQAGDISQEGFVESFVRESISRLGGRIDYSVQCAGVLGRDARSHKVATNEFDLVDGVNYKGTWLVVREVLRQLTTQTPLDGHLKQRGAVVNIASQLGVAAIISMTKSDAIDYSQDDIRVNSVEVAPAGAVMFLCSSQASFIQGHALVVDGGYTIN</sequence>
<dbReference type="AlphaFoldDB" id="A0A9P4YSI7"/>
<comment type="similarity">
    <text evidence="1">Belongs to the short-chain dehydrogenases/reductases (SDR) family.</text>
</comment>
<reference evidence="3" key="1">
    <citation type="submission" date="2020-03" db="EMBL/GenBank/DDBJ databases">
        <title>Site-based positive gene gene selection in Geosmithia morbida across the United States reveals a broad range of putative effectors and factors for local host and environmental adapation.</title>
        <authorList>
            <person name="Onufrak A."/>
            <person name="Murdoch R.W."/>
            <person name="Gazis R."/>
            <person name="Huff M."/>
            <person name="Staton M."/>
            <person name="Klingeman W."/>
            <person name="Hadziabdic D."/>
        </authorList>
    </citation>
    <scope>NUCLEOTIDE SEQUENCE</scope>
    <source>
        <strain evidence="3">1262</strain>
    </source>
</reference>